<accession>A0A6N6NKF6</accession>
<evidence type="ECO:0000256" key="6">
    <source>
        <dbReference type="SAM" id="Phobius"/>
    </source>
</evidence>
<comment type="caution">
    <text evidence="7">The sequence shown here is derived from an EMBL/GenBank/DDBJ whole genome shotgun (WGS) entry which is preliminary data.</text>
</comment>
<organism evidence="7 8">
    <name type="scientific">Ellagibacter isourolithinifaciens</name>
    <dbReference type="NCBI Taxonomy" id="2137581"/>
    <lineage>
        <taxon>Bacteria</taxon>
        <taxon>Bacillati</taxon>
        <taxon>Actinomycetota</taxon>
        <taxon>Coriobacteriia</taxon>
        <taxon>Eggerthellales</taxon>
        <taxon>Eggerthellaceae</taxon>
        <taxon>Ellagibacter</taxon>
    </lineage>
</organism>
<protein>
    <submittedName>
        <fullName evidence="7">Oligosaccharide flippase family protein</fullName>
    </submittedName>
</protein>
<feature type="transmembrane region" description="Helical" evidence="6">
    <location>
        <begin position="134"/>
        <end position="154"/>
    </location>
</feature>
<dbReference type="InterPro" id="IPR050833">
    <property type="entry name" value="Poly_Biosynth_Transport"/>
</dbReference>
<evidence type="ECO:0000313" key="8">
    <source>
        <dbReference type="Proteomes" id="UP000468668"/>
    </source>
</evidence>
<feature type="transmembrane region" description="Helical" evidence="6">
    <location>
        <begin position="194"/>
        <end position="212"/>
    </location>
</feature>
<dbReference type="GO" id="GO:0005886">
    <property type="term" value="C:plasma membrane"/>
    <property type="evidence" value="ECO:0007669"/>
    <property type="project" value="UniProtKB-SubCell"/>
</dbReference>
<dbReference type="GeneID" id="98658295"/>
<dbReference type="PANTHER" id="PTHR30250:SF11">
    <property type="entry name" value="O-ANTIGEN TRANSPORTER-RELATED"/>
    <property type="match status" value="1"/>
</dbReference>
<dbReference type="EMBL" id="WAJR01000019">
    <property type="protein sequence ID" value="KAB1640072.1"/>
    <property type="molecule type" value="Genomic_DNA"/>
</dbReference>
<gene>
    <name evidence="7" type="ORF">F8C90_07725</name>
</gene>
<feature type="transmembrane region" description="Helical" evidence="6">
    <location>
        <begin position="108"/>
        <end position="128"/>
    </location>
</feature>
<comment type="subcellular location">
    <subcellularLocation>
        <location evidence="1">Cell membrane</location>
        <topology evidence="1">Multi-pass membrane protein</topology>
    </subcellularLocation>
</comment>
<feature type="transmembrane region" description="Helical" evidence="6">
    <location>
        <begin position="379"/>
        <end position="398"/>
    </location>
</feature>
<dbReference type="AlphaFoldDB" id="A0A6N6NKF6"/>
<feature type="transmembrane region" description="Helical" evidence="6">
    <location>
        <begin position="39"/>
        <end position="63"/>
    </location>
</feature>
<dbReference type="Proteomes" id="UP000468668">
    <property type="component" value="Unassembled WGS sequence"/>
</dbReference>
<feature type="transmembrane region" description="Helical" evidence="6">
    <location>
        <begin position="69"/>
        <end position="88"/>
    </location>
</feature>
<proteinExistence type="predicted"/>
<evidence type="ECO:0000256" key="2">
    <source>
        <dbReference type="ARBA" id="ARBA00022475"/>
    </source>
</evidence>
<feature type="transmembrane region" description="Helical" evidence="6">
    <location>
        <begin position="257"/>
        <end position="280"/>
    </location>
</feature>
<reference evidence="7 8" key="1">
    <citation type="submission" date="2019-09" db="EMBL/GenBank/DDBJ databases">
        <title>Whole genome shotgun sequencing (WGS) of Ellagibacter isourolithinifaciens DSM 104140(T) and Adlercreutzia muris DSM 29508(T).</title>
        <authorList>
            <person name="Stoll D.A."/>
            <person name="Danylec N."/>
            <person name="Huch M."/>
        </authorList>
    </citation>
    <scope>NUCLEOTIDE SEQUENCE [LARGE SCALE GENOMIC DNA]</scope>
    <source>
        <strain evidence="7 8">DSM 104140</strain>
    </source>
</reference>
<evidence type="ECO:0000256" key="3">
    <source>
        <dbReference type="ARBA" id="ARBA00022692"/>
    </source>
</evidence>
<feature type="transmembrane region" description="Helical" evidence="6">
    <location>
        <begin position="232"/>
        <end position="251"/>
    </location>
</feature>
<dbReference type="OrthoDB" id="3246647at2"/>
<dbReference type="PANTHER" id="PTHR30250">
    <property type="entry name" value="PST FAMILY PREDICTED COLANIC ACID TRANSPORTER"/>
    <property type="match status" value="1"/>
</dbReference>
<evidence type="ECO:0000256" key="1">
    <source>
        <dbReference type="ARBA" id="ARBA00004651"/>
    </source>
</evidence>
<evidence type="ECO:0000256" key="4">
    <source>
        <dbReference type="ARBA" id="ARBA00022989"/>
    </source>
</evidence>
<name>A0A6N6NKF6_9ACTN</name>
<feature type="transmembrane region" description="Helical" evidence="6">
    <location>
        <begin position="315"/>
        <end position="342"/>
    </location>
</feature>
<dbReference type="RefSeq" id="WP_158049945.1">
    <property type="nucleotide sequence ID" value="NZ_WAJR01000019.1"/>
</dbReference>
<keyword evidence="5 6" id="KW-0472">Membrane</keyword>
<keyword evidence="4 6" id="KW-1133">Transmembrane helix</keyword>
<feature type="transmembrane region" description="Helical" evidence="6">
    <location>
        <begin position="348"/>
        <end position="367"/>
    </location>
</feature>
<keyword evidence="2" id="KW-1003">Cell membrane</keyword>
<evidence type="ECO:0000313" key="7">
    <source>
        <dbReference type="EMBL" id="KAB1640072.1"/>
    </source>
</evidence>
<evidence type="ECO:0000256" key="5">
    <source>
        <dbReference type="ARBA" id="ARBA00023136"/>
    </source>
</evidence>
<keyword evidence="8" id="KW-1185">Reference proteome</keyword>
<feature type="transmembrane region" description="Helical" evidence="6">
    <location>
        <begin position="410"/>
        <end position="428"/>
    </location>
</feature>
<feature type="transmembrane region" description="Helical" evidence="6">
    <location>
        <begin position="166"/>
        <end position="188"/>
    </location>
</feature>
<keyword evidence="3 6" id="KW-0812">Transmembrane</keyword>
<sequence>MSDAKTPRDAASQAEDALEAGAAVEAEVPEKLSVKANMIWNSIGSMTYLACQWFTTIFVVRLSSGYDDAGLLSLAMSVVGIFGTFANYKMGTYQISDIRRENTVGEYMGFRCFTLAGAFVACMIYAALTCAPEALITVALFYAFKGVGLVIDILHGVDQINRRMDYIGKSFILQGTSTLVAFVVVYWATRNLDAAIIAMLVAAAVVLFAFDLPHCQRFEPVRLSLSRKKALFFLKTSLPAVIASVAASAIFAIPKQYLALTVGSAALGIYSSVAAPALVIQMGAQYLYGPLLDIFPKLFFEGNVRGFVALLGKTVAGIVGVTVACAIVLEFIGAWALALLFGESIVPYVYLLQPIIVSTAATAFLWFFGDLLITLRHFWANFAGNVVAFLAVIPLTFLCVDRWDMNGVSFAGAGACLAGVAILLLFLVKVVKKGPDHIIGAESEAVRDGAGDAKEAC</sequence>